<evidence type="ECO:0000256" key="1">
    <source>
        <dbReference type="ARBA" id="ARBA00022801"/>
    </source>
</evidence>
<dbReference type="EMBL" id="JAHZIJ010000012">
    <property type="protein sequence ID" value="MBW7476384.1"/>
    <property type="molecule type" value="Genomic_DNA"/>
</dbReference>
<name>A0ABS7D8W2_9BACL</name>
<dbReference type="Pfam" id="PF13286">
    <property type="entry name" value="HD_assoc"/>
    <property type="match status" value="1"/>
</dbReference>
<evidence type="ECO:0000259" key="2">
    <source>
        <dbReference type="PROSITE" id="PS51831"/>
    </source>
</evidence>
<accession>A0ABS7D8W2</accession>
<dbReference type="InterPro" id="IPR050135">
    <property type="entry name" value="dGTPase-like"/>
</dbReference>
<dbReference type="InterPro" id="IPR026875">
    <property type="entry name" value="PHydrolase_assoc_dom"/>
</dbReference>
<dbReference type="Pfam" id="PF01966">
    <property type="entry name" value="HD"/>
    <property type="match status" value="1"/>
</dbReference>
<dbReference type="NCBIfam" id="TIGR01353">
    <property type="entry name" value="dGTP_triPase"/>
    <property type="match status" value="1"/>
</dbReference>
<dbReference type="Gene3D" id="1.10.3210.10">
    <property type="entry name" value="Hypothetical protein af1432"/>
    <property type="match status" value="1"/>
</dbReference>
<comment type="caution">
    <text evidence="3">The sequence shown here is derived from an EMBL/GenBank/DDBJ whole genome shotgun (WGS) entry which is preliminary data.</text>
</comment>
<dbReference type="RefSeq" id="WP_219873619.1">
    <property type="nucleotide sequence ID" value="NZ_JAHZIJ010000012.1"/>
</dbReference>
<organism evidence="3 4">
    <name type="scientific">Paenibacillus oenotherae</name>
    <dbReference type="NCBI Taxonomy" id="1435645"/>
    <lineage>
        <taxon>Bacteria</taxon>
        <taxon>Bacillati</taxon>
        <taxon>Bacillota</taxon>
        <taxon>Bacilli</taxon>
        <taxon>Bacillales</taxon>
        <taxon>Paenibacillaceae</taxon>
        <taxon>Paenibacillus</taxon>
    </lineage>
</organism>
<proteinExistence type="predicted"/>
<dbReference type="SMART" id="SM00471">
    <property type="entry name" value="HDc"/>
    <property type="match status" value="1"/>
</dbReference>
<gene>
    <name evidence="3" type="primary">dgt</name>
    <name evidence="3" type="ORF">K0T92_16750</name>
</gene>
<dbReference type="PROSITE" id="PS51831">
    <property type="entry name" value="HD"/>
    <property type="match status" value="1"/>
</dbReference>
<reference evidence="3 4" key="1">
    <citation type="submission" date="2021-07" db="EMBL/GenBank/DDBJ databases">
        <title>Paenibacillus radiodurans sp. nov., isolated from the southeastern edge of Tengger Desert.</title>
        <authorList>
            <person name="Zhang G."/>
        </authorList>
    </citation>
    <scope>NUCLEOTIDE SEQUENCE [LARGE SCALE GENOMIC DNA]</scope>
    <source>
        <strain evidence="3 4">DT7-4</strain>
    </source>
</reference>
<dbReference type="PANTHER" id="PTHR11373">
    <property type="entry name" value="DEOXYNUCLEOSIDE TRIPHOSPHATE TRIPHOSPHOHYDROLASE"/>
    <property type="match status" value="1"/>
</dbReference>
<evidence type="ECO:0000313" key="4">
    <source>
        <dbReference type="Proteomes" id="UP000812277"/>
    </source>
</evidence>
<sequence length="407" mass="47637">MNYDERTLEYVKESLARSDKLDFRLHSDDDDGRVREEYSRDYARVLYSSSFRRLQGKMQLLGIDHNLFFRNRLTHSMEVAQIARGIATDLQIGNTFIVEACSLAHDLGNPPIGHYGERVLCELVADIGGFEGNAQTLRIIRKLEKRHHAYRGMNLLFRTQLGVVKYFRRYGQGVNSKFIYDEDYDDILLHLERSGLTERDARSIEMEIMDLADEIAYAAHDLEDCLSQSLFTIDELLFEFSRTEDYGDSYKTFEKMVDKCRDFARKGERLHSSEEYSFLFRKELTSTIVNTLIRDIGYQPGDDRLGFTKYGLLSKGLKKLVFQLINRRPSVLIYERKGEKVLRGLYEVYTDERLNPQLMLLPPEYRVYATDGERRRNVVDFISGMMDHFAMQEYGNYYGRSELDKLV</sequence>
<dbReference type="CDD" id="cd00077">
    <property type="entry name" value="HDc"/>
    <property type="match status" value="1"/>
</dbReference>
<evidence type="ECO:0000313" key="3">
    <source>
        <dbReference type="EMBL" id="MBW7476384.1"/>
    </source>
</evidence>
<dbReference type="InterPro" id="IPR006261">
    <property type="entry name" value="dGTPase"/>
</dbReference>
<dbReference type="InterPro" id="IPR003607">
    <property type="entry name" value="HD/PDEase_dom"/>
</dbReference>
<keyword evidence="1" id="KW-0378">Hydrolase</keyword>
<feature type="domain" description="HD" evidence="2">
    <location>
        <begin position="72"/>
        <end position="218"/>
    </location>
</feature>
<dbReference type="InterPro" id="IPR006674">
    <property type="entry name" value="HD_domain"/>
</dbReference>
<keyword evidence="4" id="KW-1185">Reference proteome</keyword>
<dbReference type="Proteomes" id="UP000812277">
    <property type="component" value="Unassembled WGS sequence"/>
</dbReference>
<dbReference type="SUPFAM" id="SSF109604">
    <property type="entry name" value="HD-domain/PDEase-like"/>
    <property type="match status" value="1"/>
</dbReference>
<dbReference type="PANTHER" id="PTHR11373:SF40">
    <property type="entry name" value="DEOXYGUANOSINETRIPHOSPHATE TRIPHOSPHOHYDROLASE-LIKE PROTEIN 2"/>
    <property type="match status" value="1"/>
</dbReference>
<protein>
    <submittedName>
        <fullName evidence="3">DNTP triphosphohydrolase</fullName>
    </submittedName>
</protein>